<dbReference type="Pfam" id="PF13853">
    <property type="entry name" value="7tm_4"/>
    <property type="match status" value="1"/>
</dbReference>
<dbReference type="PRINTS" id="PR00245">
    <property type="entry name" value="OLFACTORYR"/>
</dbReference>
<keyword evidence="10" id="KW-1003">Cell membrane</keyword>
<proteinExistence type="inferred from homology"/>
<dbReference type="InterPro" id="IPR000725">
    <property type="entry name" value="Olfact_rcpt"/>
</dbReference>
<feature type="transmembrane region" description="Helical" evidence="10">
    <location>
        <begin position="27"/>
        <end position="48"/>
    </location>
</feature>
<dbReference type="InterPro" id="IPR000276">
    <property type="entry name" value="GPCR_Rhodpsn"/>
</dbReference>
<evidence type="ECO:0000256" key="2">
    <source>
        <dbReference type="ARBA" id="ARBA00004141"/>
    </source>
</evidence>
<dbReference type="Gene3D" id="1.20.1070.10">
    <property type="entry name" value="Rhodopsin 7-helix transmembrane proteins"/>
    <property type="match status" value="1"/>
</dbReference>
<reference evidence="13" key="1">
    <citation type="submission" date="2025-08" db="UniProtKB">
        <authorList>
            <consortium name="RefSeq"/>
        </authorList>
    </citation>
    <scope>IDENTIFICATION</scope>
    <source>
        <tissue evidence="13">Blood</tissue>
    </source>
</reference>
<evidence type="ECO:0000256" key="6">
    <source>
        <dbReference type="ARBA" id="ARBA00023136"/>
    </source>
</evidence>
<evidence type="ECO:0000256" key="7">
    <source>
        <dbReference type="ARBA" id="ARBA00023170"/>
    </source>
</evidence>
<dbReference type="Proteomes" id="UP001652663">
    <property type="component" value="Chromosome 9"/>
</dbReference>
<protein>
    <recommendedName>
        <fullName evidence="10">Olfactory receptor</fullName>
    </recommendedName>
</protein>
<dbReference type="InterPro" id="IPR017452">
    <property type="entry name" value="GPCR_Rhodpsn_7TM"/>
</dbReference>
<evidence type="ECO:0000313" key="13">
    <source>
        <dbReference type="RefSeq" id="XP_070651717.1"/>
    </source>
</evidence>
<feature type="transmembrane region" description="Helical" evidence="10">
    <location>
        <begin position="99"/>
        <end position="121"/>
    </location>
</feature>
<accession>A0ABM4SV89</accession>
<evidence type="ECO:0000256" key="5">
    <source>
        <dbReference type="ARBA" id="ARBA00023040"/>
    </source>
</evidence>
<dbReference type="PANTHER" id="PTHR48018">
    <property type="entry name" value="OLFACTORY RECEPTOR"/>
    <property type="match status" value="1"/>
</dbReference>
<keyword evidence="3 9" id="KW-0812">Transmembrane</keyword>
<dbReference type="PRINTS" id="PR00237">
    <property type="entry name" value="GPCRRHODOPSN"/>
</dbReference>
<keyword evidence="5 9" id="KW-0297">G-protein coupled receptor</keyword>
<comment type="subcellular location">
    <subcellularLocation>
        <location evidence="10">Cell membrane</location>
        <topology evidence="10">Multi-pass membrane protein</topology>
    </subcellularLocation>
    <subcellularLocation>
        <location evidence="2">Membrane</location>
        <topology evidence="2">Multi-pass membrane protein</topology>
    </subcellularLocation>
</comment>
<comment type="function">
    <text evidence="1">Putative odorant or sperm cell receptor.</text>
</comment>
<evidence type="ECO:0000256" key="1">
    <source>
        <dbReference type="ARBA" id="ARBA00003929"/>
    </source>
</evidence>
<feature type="transmembrane region" description="Helical" evidence="10">
    <location>
        <begin position="209"/>
        <end position="227"/>
    </location>
</feature>
<feature type="transmembrane region" description="Helical" evidence="10">
    <location>
        <begin position="60"/>
        <end position="79"/>
    </location>
</feature>
<keyword evidence="7 9" id="KW-0675">Receptor</keyword>
<evidence type="ECO:0000256" key="9">
    <source>
        <dbReference type="RuleBase" id="RU000688"/>
    </source>
</evidence>
<dbReference type="PROSITE" id="PS00237">
    <property type="entry name" value="G_PROTEIN_RECEP_F1_1"/>
    <property type="match status" value="1"/>
</dbReference>
<keyword evidence="10" id="KW-0552">Olfaction</keyword>
<evidence type="ECO:0000259" key="11">
    <source>
        <dbReference type="PROSITE" id="PS50262"/>
    </source>
</evidence>
<feature type="domain" description="G-protein coupled receptors family 1 profile" evidence="11">
    <location>
        <begin position="42"/>
        <end position="291"/>
    </location>
</feature>
<gene>
    <name evidence="13" type="primary">LOC139184815</name>
</gene>
<name>A0ABM4SV89_BOSIN</name>
<evidence type="ECO:0000256" key="4">
    <source>
        <dbReference type="ARBA" id="ARBA00022989"/>
    </source>
</evidence>
<keyword evidence="4 10" id="KW-1133">Transmembrane helix</keyword>
<dbReference type="RefSeq" id="XP_070651717.1">
    <property type="nucleotide sequence ID" value="XM_070795616.1"/>
</dbReference>
<feature type="transmembrane region" description="Helical" evidence="10">
    <location>
        <begin position="141"/>
        <end position="164"/>
    </location>
</feature>
<dbReference type="PROSITE" id="PS50262">
    <property type="entry name" value="G_PROTEIN_RECEP_F1_2"/>
    <property type="match status" value="1"/>
</dbReference>
<organism evidence="12 13">
    <name type="scientific">Bos indicus</name>
    <name type="common">Zebu</name>
    <dbReference type="NCBI Taxonomy" id="9915"/>
    <lineage>
        <taxon>Eukaryota</taxon>
        <taxon>Metazoa</taxon>
        <taxon>Chordata</taxon>
        <taxon>Craniata</taxon>
        <taxon>Vertebrata</taxon>
        <taxon>Euteleostomi</taxon>
        <taxon>Mammalia</taxon>
        <taxon>Eutheria</taxon>
        <taxon>Laurasiatheria</taxon>
        <taxon>Artiodactyla</taxon>
        <taxon>Ruminantia</taxon>
        <taxon>Pecora</taxon>
        <taxon>Bovidae</taxon>
        <taxon>Bovinae</taxon>
        <taxon>Bos</taxon>
    </lineage>
</organism>
<keyword evidence="12" id="KW-1185">Reference proteome</keyword>
<sequence length="313" mass="35337">MDLLRPPNNVTEFAFLGLMQNPHLQKILFIVFLFIFLLTLLAILLIVITISLSPTLSAHIYFFLIYLALTDAFHTSAVTPKMIIPLLYQKRITSWSDSLNQIFLAHFLGGSDIIVLTVMAYDRYVGIYKPLHYTTIMSQKLCSLLVGASYSWGTVCSLTLTYFLSELSFRGNNIINNFVCEQAAFVAVSCSDPYISQEIILVSAMFNEISSLMIILTSYIFIFITVLKMPSTGGHHKPFSTCASHLTAITIFHGTILFLYCVPDSRSSWLMVKVASFFYTVVIPMLNPVIYSLRNKEVKETARKLVNTKLLCQ</sequence>
<evidence type="ECO:0000256" key="3">
    <source>
        <dbReference type="ARBA" id="ARBA00022692"/>
    </source>
</evidence>
<keyword evidence="8 9" id="KW-0807">Transducer</keyword>
<keyword evidence="10" id="KW-0716">Sensory transduction</keyword>
<feature type="transmembrane region" description="Helical" evidence="10">
    <location>
        <begin position="272"/>
        <end position="293"/>
    </location>
</feature>
<evidence type="ECO:0000256" key="10">
    <source>
        <dbReference type="RuleBase" id="RU363047"/>
    </source>
</evidence>
<dbReference type="SUPFAM" id="SSF81321">
    <property type="entry name" value="Family A G protein-coupled receptor-like"/>
    <property type="match status" value="1"/>
</dbReference>
<evidence type="ECO:0000313" key="12">
    <source>
        <dbReference type="Proteomes" id="UP001652663"/>
    </source>
</evidence>
<evidence type="ECO:0000256" key="8">
    <source>
        <dbReference type="ARBA" id="ARBA00023224"/>
    </source>
</evidence>
<comment type="similarity">
    <text evidence="9">Belongs to the G-protein coupled receptor 1 family.</text>
</comment>
<dbReference type="GeneID" id="139184815"/>
<keyword evidence="6 10" id="KW-0472">Membrane</keyword>
<feature type="transmembrane region" description="Helical" evidence="10">
    <location>
        <begin position="239"/>
        <end position="260"/>
    </location>
</feature>